<organism evidence="3 4">
    <name type="scientific">Rhizobium meliloti</name>
    <name type="common">Ensifer meliloti</name>
    <name type="synonym">Sinorhizobium meliloti</name>
    <dbReference type="NCBI Taxonomy" id="382"/>
    <lineage>
        <taxon>Bacteria</taxon>
        <taxon>Pseudomonadati</taxon>
        <taxon>Pseudomonadota</taxon>
        <taxon>Alphaproteobacteria</taxon>
        <taxon>Hyphomicrobiales</taxon>
        <taxon>Rhizobiaceae</taxon>
        <taxon>Sinorhizobium/Ensifer group</taxon>
        <taxon>Sinorhizobium</taxon>
    </lineage>
</organism>
<dbReference type="Pfam" id="PF00557">
    <property type="entry name" value="Peptidase_M24"/>
    <property type="match status" value="1"/>
</dbReference>
<protein>
    <submittedName>
        <fullName evidence="3">X-Pro dipeptidase</fullName>
    </submittedName>
</protein>
<dbReference type="EMBL" id="NJGD01000034">
    <property type="protein sequence ID" value="PJR09102.1"/>
    <property type="molecule type" value="Genomic_DNA"/>
</dbReference>
<dbReference type="SUPFAM" id="SSF53092">
    <property type="entry name" value="Creatinase/prolidase N-terminal domain"/>
    <property type="match status" value="1"/>
</dbReference>
<evidence type="ECO:0000259" key="1">
    <source>
        <dbReference type="Pfam" id="PF00557"/>
    </source>
</evidence>
<reference evidence="3 4" key="1">
    <citation type="submission" date="2017-06" db="EMBL/GenBank/DDBJ databases">
        <title>Ensifer strains isolated from leguminous trees and herbs display diverse denitrification phenotypes with some acting as strong N2O sinks.</title>
        <authorList>
            <person name="Woliy K."/>
            <person name="Mania D."/>
            <person name="Bakken L.R."/>
            <person name="Frostegard A."/>
        </authorList>
    </citation>
    <scope>NUCLEOTIDE SEQUENCE [LARGE SCALE GENOMIC DNA]</scope>
    <source>
        <strain evidence="3 4">AC50a</strain>
    </source>
</reference>
<dbReference type="PRINTS" id="PR00599">
    <property type="entry name" value="MAPEPTIDASE"/>
</dbReference>
<evidence type="ECO:0000313" key="3">
    <source>
        <dbReference type="EMBL" id="PJR09102.1"/>
    </source>
</evidence>
<dbReference type="PANTHER" id="PTHR46112:SF3">
    <property type="entry name" value="AMINOPEPTIDASE YPDF"/>
    <property type="match status" value="1"/>
</dbReference>
<feature type="domain" description="Creatinase N-terminal" evidence="2">
    <location>
        <begin position="18"/>
        <end position="146"/>
    </location>
</feature>
<accession>A0A2J0YTE1</accession>
<gene>
    <name evidence="3" type="ORF">CEJ86_32025</name>
</gene>
<dbReference type="PANTHER" id="PTHR46112">
    <property type="entry name" value="AMINOPEPTIDASE"/>
    <property type="match status" value="1"/>
</dbReference>
<dbReference type="Gene3D" id="3.40.350.10">
    <property type="entry name" value="Creatinase/prolidase N-terminal domain"/>
    <property type="match status" value="1"/>
</dbReference>
<dbReference type="RefSeq" id="WP_100674983.1">
    <property type="nucleotide sequence ID" value="NZ_NJGD01000034.1"/>
</dbReference>
<dbReference type="InterPro" id="IPR050659">
    <property type="entry name" value="Peptidase_M24B"/>
</dbReference>
<comment type="caution">
    <text evidence="3">The sequence shown here is derived from an EMBL/GenBank/DDBJ whole genome shotgun (WGS) entry which is preliminary data.</text>
</comment>
<dbReference type="InterPro" id="IPR000994">
    <property type="entry name" value="Pept_M24"/>
</dbReference>
<proteinExistence type="predicted"/>
<dbReference type="AlphaFoldDB" id="A0A2J0YTE1"/>
<name>A0A2J0YTE1_RHIML</name>
<sequence>MIWSHPVAKITDDERGQRLARLQAGLEEKALDGCLLGSTESLRYFTGLDWHPSERLLGALVTPKDVRYIAPGFEESRVNSLPHLPGEIVVWQEEEASAALIASLLPANAKLALDDALPLFIYHQLAGVFGADRLVDGGRLIRDLRLRKSQTEIALIEYAMGLTLEVQRRAHAFITPGVRASEVVRHIDEQHRALGAEGGSSFCIVSFGLATSLPHGADGDQIYAPGDVVLVDTGCRLDGYHSDLTRTYVLDEPTKEFADAWAIEREVQQAVFEAAHLGAACSGLDDAARRVLAKHGLGPDYALPGLPHRAGHGVGMEIHEEPYIVRGNATVLKPGMCFSNEPMIVFPGRFGIRLEDHIHMTETRPAWFTEPAKSPTEPFA</sequence>
<evidence type="ECO:0000259" key="2">
    <source>
        <dbReference type="Pfam" id="PF01321"/>
    </source>
</evidence>
<evidence type="ECO:0000313" key="4">
    <source>
        <dbReference type="Proteomes" id="UP000231987"/>
    </source>
</evidence>
<dbReference type="GO" id="GO:0004177">
    <property type="term" value="F:aminopeptidase activity"/>
    <property type="evidence" value="ECO:0007669"/>
    <property type="project" value="UniProtKB-ARBA"/>
</dbReference>
<dbReference type="Pfam" id="PF01321">
    <property type="entry name" value="Creatinase_N"/>
    <property type="match status" value="1"/>
</dbReference>
<dbReference type="InterPro" id="IPR000587">
    <property type="entry name" value="Creatinase_N"/>
</dbReference>
<feature type="domain" description="Peptidase M24" evidence="1">
    <location>
        <begin position="155"/>
        <end position="362"/>
    </location>
</feature>
<dbReference type="InterPro" id="IPR001714">
    <property type="entry name" value="Pept_M24_MAP"/>
</dbReference>
<dbReference type="Gene3D" id="3.90.230.10">
    <property type="entry name" value="Creatinase/methionine aminopeptidase superfamily"/>
    <property type="match status" value="1"/>
</dbReference>
<dbReference type="SUPFAM" id="SSF55920">
    <property type="entry name" value="Creatinase/aminopeptidase"/>
    <property type="match status" value="1"/>
</dbReference>
<dbReference type="InterPro" id="IPR036005">
    <property type="entry name" value="Creatinase/aminopeptidase-like"/>
</dbReference>
<dbReference type="InterPro" id="IPR029149">
    <property type="entry name" value="Creatin/AminoP/Spt16_N"/>
</dbReference>
<dbReference type="GO" id="GO:0008235">
    <property type="term" value="F:metalloexopeptidase activity"/>
    <property type="evidence" value="ECO:0007669"/>
    <property type="project" value="UniProtKB-ARBA"/>
</dbReference>
<dbReference type="Proteomes" id="UP000231987">
    <property type="component" value="Unassembled WGS sequence"/>
</dbReference>